<dbReference type="GO" id="GO:0000981">
    <property type="term" value="F:DNA-binding transcription factor activity, RNA polymerase II-specific"/>
    <property type="evidence" value="ECO:0007669"/>
    <property type="project" value="InterPro"/>
</dbReference>
<dbReference type="Proteomes" id="UP000053815">
    <property type="component" value="Unassembled WGS sequence"/>
</dbReference>
<dbReference type="GO" id="GO:0005634">
    <property type="term" value="C:nucleus"/>
    <property type="evidence" value="ECO:0007669"/>
    <property type="project" value="UniProtKB-SubCell"/>
</dbReference>
<dbReference type="OrthoDB" id="2265990at2759"/>
<reference evidence="8" key="1">
    <citation type="submission" date="2014-09" db="EMBL/GenBank/DDBJ databases">
        <title>Draft genome sequence of an oleaginous Mucoromycotina fungus Mucor ambiguus NBRC6742.</title>
        <authorList>
            <person name="Takeda I."/>
            <person name="Yamane N."/>
            <person name="Morita T."/>
            <person name="Tamano K."/>
            <person name="Machida M."/>
            <person name="Baker S."/>
            <person name="Koike H."/>
        </authorList>
    </citation>
    <scope>NUCLEOTIDE SEQUENCE</scope>
    <source>
        <strain evidence="8">NBRC 6742</strain>
    </source>
</reference>
<name>A0A0C9MAP1_9FUNG</name>
<evidence type="ECO:0000256" key="1">
    <source>
        <dbReference type="ARBA" id="ARBA00004123"/>
    </source>
</evidence>
<dbReference type="PANTHER" id="PTHR47338:SF5">
    <property type="entry name" value="ZN(II)2CYS6 TRANSCRIPTION FACTOR (EUROFUNG)"/>
    <property type="match status" value="1"/>
</dbReference>
<keyword evidence="3" id="KW-0805">Transcription regulation</keyword>
<dbReference type="PANTHER" id="PTHR47338">
    <property type="entry name" value="ZN(II)2CYS6 TRANSCRIPTION FACTOR (EUROFUNG)-RELATED"/>
    <property type="match status" value="1"/>
</dbReference>
<dbReference type="PROSITE" id="PS00463">
    <property type="entry name" value="ZN2_CY6_FUNGAL_1"/>
    <property type="match status" value="1"/>
</dbReference>
<feature type="coiled-coil region" evidence="6">
    <location>
        <begin position="48"/>
        <end position="82"/>
    </location>
</feature>
<evidence type="ECO:0000256" key="6">
    <source>
        <dbReference type="SAM" id="Coils"/>
    </source>
</evidence>
<keyword evidence="6" id="KW-0175">Coiled coil</keyword>
<evidence type="ECO:0000256" key="2">
    <source>
        <dbReference type="ARBA" id="ARBA00022723"/>
    </source>
</evidence>
<gene>
    <name evidence="8" type="ORF">MAM1_0062c03854</name>
</gene>
<evidence type="ECO:0000256" key="3">
    <source>
        <dbReference type="ARBA" id="ARBA00023015"/>
    </source>
</evidence>
<dbReference type="InterPro" id="IPR050815">
    <property type="entry name" value="TF_fung"/>
</dbReference>
<dbReference type="InterPro" id="IPR001138">
    <property type="entry name" value="Zn2Cys6_DnaBD"/>
</dbReference>
<organism evidence="8">
    <name type="scientific">Mucor ambiguus</name>
    <dbReference type="NCBI Taxonomy" id="91626"/>
    <lineage>
        <taxon>Eukaryota</taxon>
        <taxon>Fungi</taxon>
        <taxon>Fungi incertae sedis</taxon>
        <taxon>Mucoromycota</taxon>
        <taxon>Mucoromycotina</taxon>
        <taxon>Mucoromycetes</taxon>
        <taxon>Mucorales</taxon>
        <taxon>Mucorineae</taxon>
        <taxon>Mucoraceae</taxon>
        <taxon>Mucor</taxon>
    </lineage>
</organism>
<dbReference type="CDD" id="cd12148">
    <property type="entry name" value="fungal_TF_MHR"/>
    <property type="match status" value="1"/>
</dbReference>
<evidence type="ECO:0000256" key="5">
    <source>
        <dbReference type="ARBA" id="ARBA00023242"/>
    </source>
</evidence>
<evidence type="ECO:0000313" key="9">
    <source>
        <dbReference type="Proteomes" id="UP000053815"/>
    </source>
</evidence>
<dbReference type="SUPFAM" id="SSF57701">
    <property type="entry name" value="Zn2/Cys6 DNA-binding domain"/>
    <property type="match status" value="1"/>
</dbReference>
<comment type="subcellular location">
    <subcellularLocation>
        <location evidence="1">Nucleus</location>
    </subcellularLocation>
</comment>
<proteinExistence type="predicted"/>
<protein>
    <recommendedName>
        <fullName evidence="7">Zn(2)-C6 fungal-type domain-containing protein</fullName>
    </recommendedName>
</protein>
<sequence>MGNKTTPCAECRLQRRKCSRPASDQECFRCKRLGIACKRSMKLTELNEIDTSQEMNDLQNQILQLEEACRFMENQLNSYKKDNNNNSSKQITAKSNNAVLQSLFENWEFKIVNGGFQIETGIRDLNDLLTLQTSISYLSPLSYDSASSISSDDSYYRGRDASILLNFGKETTSSLIRFTIRTMARSLTSKASHIPVALLLPSILLLDPKSLVDQLLKIYFQCHNIYNPLVHEKTYRDKMIATTDPLTDLLTLSICSYVCSTPCQHLTFTPRERRNMGDYFYAKARDILLDQFDLPEKRLENAMSINLLIQYMNVTLKYVEGRQLISMAFQILLDLRNEYPEFRLPVDLDVVDVEDTPYLKHYNYEINQEPITDVDKVLFTRHIKVAAITSSLLDYVVSNSTDINELYFPTWKYLADEPENTKKFIRSQNWIINLYNHKFVKNFMKSIHRVQLGKTCALSFESILVMEDVIKEYTKAVPAKFRLCDDLNNAKLCYHALENTTDSALLVNFVQFHILQMSVYSSLLQPKALSNQGQQLLSSIQEHSLEKTLKSAQLILCGIRRLADAETTSCIYLISATEYLFHILDVLVMLSLSPNKQIAKEADLTMKCCLDELDLLGRVQGYQPLQTDASTKKTRKVKMKDCRLDVEYYDQFPHPWFAMVSDASHYFTSR</sequence>
<evidence type="ECO:0000313" key="8">
    <source>
        <dbReference type="EMBL" id="GAN04394.1"/>
    </source>
</evidence>
<keyword evidence="4" id="KW-0804">Transcription</keyword>
<keyword evidence="5" id="KW-0539">Nucleus</keyword>
<dbReference type="CDD" id="cd00067">
    <property type="entry name" value="GAL4"/>
    <property type="match status" value="1"/>
</dbReference>
<dbReference type="EMBL" id="DF836351">
    <property type="protein sequence ID" value="GAN04394.1"/>
    <property type="molecule type" value="Genomic_DNA"/>
</dbReference>
<keyword evidence="9" id="KW-1185">Reference proteome</keyword>
<keyword evidence="2" id="KW-0479">Metal-binding</keyword>
<evidence type="ECO:0000256" key="4">
    <source>
        <dbReference type="ARBA" id="ARBA00023163"/>
    </source>
</evidence>
<accession>A0A0C9MAP1</accession>
<dbReference type="GO" id="GO:0008270">
    <property type="term" value="F:zinc ion binding"/>
    <property type="evidence" value="ECO:0007669"/>
    <property type="project" value="InterPro"/>
</dbReference>
<dbReference type="InterPro" id="IPR036864">
    <property type="entry name" value="Zn2-C6_fun-type_DNA-bd_sf"/>
</dbReference>
<dbReference type="AlphaFoldDB" id="A0A0C9MAP1"/>
<dbReference type="STRING" id="91626.A0A0C9MAP1"/>
<evidence type="ECO:0000259" key="7">
    <source>
        <dbReference type="PROSITE" id="PS00463"/>
    </source>
</evidence>
<feature type="domain" description="Zn(2)-C6 fungal-type" evidence="7">
    <location>
        <begin position="7"/>
        <end position="37"/>
    </location>
</feature>